<evidence type="ECO:0000313" key="4">
    <source>
        <dbReference type="Proteomes" id="UP001289374"/>
    </source>
</evidence>
<organism evidence="3 4">
    <name type="scientific">Sesamum angolense</name>
    <dbReference type="NCBI Taxonomy" id="2727404"/>
    <lineage>
        <taxon>Eukaryota</taxon>
        <taxon>Viridiplantae</taxon>
        <taxon>Streptophyta</taxon>
        <taxon>Embryophyta</taxon>
        <taxon>Tracheophyta</taxon>
        <taxon>Spermatophyta</taxon>
        <taxon>Magnoliopsida</taxon>
        <taxon>eudicotyledons</taxon>
        <taxon>Gunneridae</taxon>
        <taxon>Pentapetalae</taxon>
        <taxon>asterids</taxon>
        <taxon>lamiids</taxon>
        <taxon>Lamiales</taxon>
        <taxon>Pedaliaceae</taxon>
        <taxon>Sesamum</taxon>
    </lineage>
</organism>
<comment type="similarity">
    <text evidence="1">Belongs to the protein kinase superfamily. STE Ser/Thr protein kinase family. STE20 subfamily.</text>
</comment>
<sequence>MPSEYLIDPFFKINQKILSTKLITWRNKNRNSHRRWPWNSLGTKTSTPSQPSLVYRRPAHESGTVNGDEVAVGIKIVNSYEIEDVYSLATEVHEAESCDHENVVKVHCSFKYQGQLWIVMPPLPRLSIRSMIRASFPRGLPENAVAFILKETLKALNYMHGKNRLHQNLGADCLFLDGTSRVKVAFRSLTYDQNSNDLNSGVLPDWMIAPELMIDYRKGQSKATDIWMFGLLSLELFYGRIPASNLEEFQSLVLGIDDKLRMLKKNQGIVGSGLFRKIGVFSCFSNKDRKKISKPLVEVMAACLSREPKKSRRQIS</sequence>
<dbReference type="GO" id="GO:0005524">
    <property type="term" value="F:ATP binding"/>
    <property type="evidence" value="ECO:0007669"/>
    <property type="project" value="InterPro"/>
</dbReference>
<proteinExistence type="inferred from homology"/>
<dbReference type="PANTHER" id="PTHR48014">
    <property type="entry name" value="SERINE/THREONINE-PROTEIN KINASE FRAY2"/>
    <property type="match status" value="1"/>
</dbReference>
<dbReference type="PROSITE" id="PS50011">
    <property type="entry name" value="PROTEIN_KINASE_DOM"/>
    <property type="match status" value="1"/>
</dbReference>
<keyword evidence="3" id="KW-0808">Transferase</keyword>
<dbReference type="Gene3D" id="3.30.200.20">
    <property type="entry name" value="Phosphorylase Kinase, domain 1"/>
    <property type="match status" value="1"/>
</dbReference>
<name>A0AAE2C709_9LAMI</name>
<keyword evidence="4" id="KW-1185">Reference proteome</keyword>
<comment type="caution">
    <text evidence="3">The sequence shown here is derived from an EMBL/GenBank/DDBJ whole genome shotgun (WGS) entry which is preliminary data.</text>
</comment>
<dbReference type="GO" id="GO:0004672">
    <property type="term" value="F:protein kinase activity"/>
    <property type="evidence" value="ECO:0007669"/>
    <property type="project" value="InterPro"/>
</dbReference>
<evidence type="ECO:0000256" key="1">
    <source>
        <dbReference type="ARBA" id="ARBA00008874"/>
    </source>
</evidence>
<dbReference type="SMART" id="SM00220">
    <property type="entry name" value="S_TKc"/>
    <property type="match status" value="1"/>
</dbReference>
<protein>
    <submittedName>
        <fullName evidence="3">Serine/threonine-protein kinase pakC</fullName>
    </submittedName>
</protein>
<gene>
    <name evidence="3" type="ORF">Sango_0207800</name>
</gene>
<dbReference type="AlphaFoldDB" id="A0AAE2C709"/>
<dbReference type="PANTHER" id="PTHR48014:SF7">
    <property type="entry name" value="SERINE_THREONINE-PROTEIN KINASE BLUS1"/>
    <property type="match status" value="1"/>
</dbReference>
<dbReference type="InterPro" id="IPR011009">
    <property type="entry name" value="Kinase-like_dom_sf"/>
</dbReference>
<dbReference type="EMBL" id="JACGWL010000001">
    <property type="protein sequence ID" value="KAK4411348.1"/>
    <property type="molecule type" value="Genomic_DNA"/>
</dbReference>
<evidence type="ECO:0000259" key="2">
    <source>
        <dbReference type="PROSITE" id="PS50011"/>
    </source>
</evidence>
<accession>A0AAE2C709</accession>
<reference evidence="3" key="2">
    <citation type="journal article" date="2024" name="Plant">
        <title>Genomic evolution and insights into agronomic trait innovations of Sesamum species.</title>
        <authorList>
            <person name="Miao H."/>
            <person name="Wang L."/>
            <person name="Qu L."/>
            <person name="Liu H."/>
            <person name="Sun Y."/>
            <person name="Le M."/>
            <person name="Wang Q."/>
            <person name="Wei S."/>
            <person name="Zheng Y."/>
            <person name="Lin W."/>
            <person name="Duan Y."/>
            <person name="Cao H."/>
            <person name="Xiong S."/>
            <person name="Wang X."/>
            <person name="Wei L."/>
            <person name="Li C."/>
            <person name="Ma Q."/>
            <person name="Ju M."/>
            <person name="Zhao R."/>
            <person name="Li G."/>
            <person name="Mu C."/>
            <person name="Tian Q."/>
            <person name="Mei H."/>
            <person name="Zhang T."/>
            <person name="Gao T."/>
            <person name="Zhang H."/>
        </authorList>
    </citation>
    <scope>NUCLEOTIDE SEQUENCE</scope>
    <source>
        <strain evidence="3">K16</strain>
    </source>
</reference>
<dbReference type="InterPro" id="IPR047173">
    <property type="entry name" value="STRAD_A/B-like"/>
</dbReference>
<dbReference type="InterPro" id="IPR000719">
    <property type="entry name" value="Prot_kinase_dom"/>
</dbReference>
<dbReference type="GO" id="GO:0043539">
    <property type="term" value="F:protein serine/threonine kinase activator activity"/>
    <property type="evidence" value="ECO:0007669"/>
    <property type="project" value="InterPro"/>
</dbReference>
<evidence type="ECO:0000313" key="3">
    <source>
        <dbReference type="EMBL" id="KAK4411348.1"/>
    </source>
</evidence>
<dbReference type="Proteomes" id="UP001289374">
    <property type="component" value="Unassembled WGS sequence"/>
</dbReference>
<reference evidence="3" key="1">
    <citation type="submission" date="2020-06" db="EMBL/GenBank/DDBJ databases">
        <authorList>
            <person name="Li T."/>
            <person name="Hu X."/>
            <person name="Zhang T."/>
            <person name="Song X."/>
            <person name="Zhang H."/>
            <person name="Dai N."/>
            <person name="Sheng W."/>
            <person name="Hou X."/>
            <person name="Wei L."/>
        </authorList>
    </citation>
    <scope>NUCLEOTIDE SEQUENCE</scope>
    <source>
        <strain evidence="3">K16</strain>
        <tissue evidence="3">Leaf</tissue>
    </source>
</reference>
<feature type="domain" description="Protein kinase" evidence="2">
    <location>
        <begin position="1"/>
        <end position="316"/>
    </location>
</feature>
<keyword evidence="3" id="KW-0418">Kinase</keyword>
<dbReference type="Gene3D" id="1.10.510.10">
    <property type="entry name" value="Transferase(Phosphotransferase) domain 1"/>
    <property type="match status" value="1"/>
</dbReference>
<dbReference type="SUPFAM" id="SSF56112">
    <property type="entry name" value="Protein kinase-like (PK-like)"/>
    <property type="match status" value="1"/>
</dbReference>
<dbReference type="Pfam" id="PF00069">
    <property type="entry name" value="Pkinase"/>
    <property type="match status" value="1"/>
</dbReference>